<evidence type="ECO:0000259" key="2">
    <source>
        <dbReference type="Pfam" id="PF07883"/>
    </source>
</evidence>
<feature type="region of interest" description="Disordered" evidence="1">
    <location>
        <begin position="211"/>
        <end position="232"/>
    </location>
</feature>
<dbReference type="InterPro" id="IPR013096">
    <property type="entry name" value="Cupin_2"/>
</dbReference>
<dbReference type="SUPFAM" id="SSF51182">
    <property type="entry name" value="RmlC-like cupins"/>
    <property type="match status" value="1"/>
</dbReference>
<dbReference type="InterPro" id="IPR014710">
    <property type="entry name" value="RmlC-like_jellyroll"/>
</dbReference>
<organism evidence="3 4">
    <name type="scientific">Caballeronia terrestris</name>
    <dbReference type="NCBI Taxonomy" id="1226301"/>
    <lineage>
        <taxon>Bacteria</taxon>
        <taxon>Pseudomonadati</taxon>
        <taxon>Pseudomonadota</taxon>
        <taxon>Betaproteobacteria</taxon>
        <taxon>Burkholderiales</taxon>
        <taxon>Burkholderiaceae</taxon>
        <taxon>Caballeronia</taxon>
    </lineage>
</organism>
<dbReference type="Pfam" id="PF07883">
    <property type="entry name" value="Cupin_2"/>
    <property type="match status" value="1"/>
</dbReference>
<accession>A0A158KKZ5</accession>
<evidence type="ECO:0000313" key="4">
    <source>
        <dbReference type="Proteomes" id="UP000054925"/>
    </source>
</evidence>
<reference evidence="3" key="1">
    <citation type="submission" date="2016-01" db="EMBL/GenBank/DDBJ databases">
        <authorList>
            <person name="Peeters C."/>
        </authorList>
    </citation>
    <scope>NUCLEOTIDE SEQUENCE [LARGE SCALE GENOMIC DNA]</scope>
    <source>
        <strain evidence="3">LMG 22937</strain>
    </source>
</reference>
<dbReference type="Gene3D" id="2.60.120.10">
    <property type="entry name" value="Jelly Rolls"/>
    <property type="match status" value="1"/>
</dbReference>
<evidence type="ECO:0000256" key="1">
    <source>
        <dbReference type="SAM" id="MobiDB-lite"/>
    </source>
</evidence>
<dbReference type="CDD" id="cd06980">
    <property type="entry name" value="cupin_bxe_c0505"/>
    <property type="match status" value="1"/>
</dbReference>
<dbReference type="InterPro" id="IPR011051">
    <property type="entry name" value="RmlC_Cupin_sf"/>
</dbReference>
<proteinExistence type="predicted"/>
<dbReference type="EMBL" id="FCOL02000062">
    <property type="protein sequence ID" value="SAL81439.1"/>
    <property type="molecule type" value="Genomic_DNA"/>
</dbReference>
<dbReference type="Proteomes" id="UP000054925">
    <property type="component" value="Unassembled WGS sequence"/>
</dbReference>
<evidence type="ECO:0000313" key="3">
    <source>
        <dbReference type="EMBL" id="SAL81439.1"/>
    </source>
</evidence>
<name>A0A158KKZ5_9BURK</name>
<protein>
    <submittedName>
        <fullName evidence="3">Cupin</fullName>
    </submittedName>
</protein>
<sequence>MLSKVSPRYQVLRGPRVDDLIDATLTFLMRSTAGGRLPTRTSHRQPVGGLQKPTGRGRLHGSLCGAARTLRDGCMNNGSSTIVPEKTNASELLKKLVYATEQTAPLVPGRRAFFNYRDLGVTDATDGRMRVQVTLATGVMQETGWHYHICETQFILALRGWIDLQFEDGRVIRVGPGESLSIPPGLKHNEIGISEDLELLEVSVPAKMDTLPYDPPDSLRASIQNGQPVAMP</sequence>
<feature type="compositionally biased region" description="Polar residues" evidence="1">
    <location>
        <begin position="221"/>
        <end position="232"/>
    </location>
</feature>
<dbReference type="AlphaFoldDB" id="A0A158KKZ5"/>
<comment type="caution">
    <text evidence="3">The sequence shown here is derived from an EMBL/GenBank/DDBJ whole genome shotgun (WGS) entry which is preliminary data.</text>
</comment>
<keyword evidence="4" id="KW-1185">Reference proteome</keyword>
<gene>
    <name evidence="3" type="ORF">AWB67_05843</name>
</gene>
<feature type="domain" description="Cupin type-2" evidence="2">
    <location>
        <begin position="142"/>
        <end position="202"/>
    </location>
</feature>
<feature type="region of interest" description="Disordered" evidence="1">
    <location>
        <begin position="35"/>
        <end position="55"/>
    </location>
</feature>